<organism evidence="2 3">
    <name type="scientific">Corynebacterium suicordis DSM 45110</name>
    <dbReference type="NCBI Taxonomy" id="1121369"/>
    <lineage>
        <taxon>Bacteria</taxon>
        <taxon>Bacillati</taxon>
        <taxon>Actinomycetota</taxon>
        <taxon>Actinomycetes</taxon>
        <taxon>Mycobacteriales</taxon>
        <taxon>Corynebacteriaceae</taxon>
        <taxon>Corynebacterium</taxon>
    </lineage>
</organism>
<dbReference type="Proteomes" id="UP000635902">
    <property type="component" value="Unassembled WGS sequence"/>
</dbReference>
<feature type="domain" description="Inosine/uridine-preferring nucleoside hydrolase" evidence="1">
    <location>
        <begin position="9"/>
        <end position="227"/>
    </location>
</feature>
<dbReference type="InterPro" id="IPR036452">
    <property type="entry name" value="Ribo_hydro-like"/>
</dbReference>
<reference evidence="2 3" key="1">
    <citation type="submission" date="2020-10" db="EMBL/GenBank/DDBJ databases">
        <title>Novel species in genus Corynebacterium.</title>
        <authorList>
            <person name="Zhang G."/>
        </authorList>
    </citation>
    <scope>NUCLEOTIDE SEQUENCE [LARGE SCALE GENOMIC DNA]</scope>
    <source>
        <strain evidence="2 3">DSM 45110</strain>
    </source>
</reference>
<evidence type="ECO:0000259" key="1">
    <source>
        <dbReference type="Pfam" id="PF01156"/>
    </source>
</evidence>
<dbReference type="PANTHER" id="PTHR46190">
    <property type="entry name" value="SI:CH211-201H21.5-RELATED"/>
    <property type="match status" value="1"/>
</dbReference>
<dbReference type="RefSeq" id="WP_194557275.1">
    <property type="nucleotide sequence ID" value="NZ_JADKMY010000004.1"/>
</dbReference>
<dbReference type="Gene3D" id="3.90.245.10">
    <property type="entry name" value="Ribonucleoside hydrolase-like"/>
    <property type="match status" value="1"/>
</dbReference>
<dbReference type="Pfam" id="PF01156">
    <property type="entry name" value="IU_nuc_hydro"/>
    <property type="match status" value="1"/>
</dbReference>
<dbReference type="EMBL" id="JADKMY010000004">
    <property type="protein sequence ID" value="MBF4554367.1"/>
    <property type="molecule type" value="Genomic_DNA"/>
</dbReference>
<evidence type="ECO:0000313" key="3">
    <source>
        <dbReference type="Proteomes" id="UP000635902"/>
    </source>
</evidence>
<comment type="caution">
    <text evidence="2">The sequence shown here is derived from an EMBL/GenBank/DDBJ whole genome shotgun (WGS) entry which is preliminary data.</text>
</comment>
<dbReference type="InterPro" id="IPR001910">
    <property type="entry name" value="Inosine/uridine_hydrolase_dom"/>
</dbReference>
<dbReference type="InterPro" id="IPR052775">
    <property type="entry name" value="IUN_hydrolase"/>
</dbReference>
<dbReference type="GO" id="GO:0016787">
    <property type="term" value="F:hydrolase activity"/>
    <property type="evidence" value="ECO:0007669"/>
    <property type="project" value="UniProtKB-KW"/>
</dbReference>
<sequence>MVDGPSITIVDTDGGVDDVLAVRVAKALTNDSLLVTTVGGNVSAEQAAQTVRFMTDVPVHVGLNPPDWEPEARHGADGVHGAWDGVYRPPEPGDAVNLISKALVMPSSRIICLGPLTNLAAALRGIGGSSFVQTSQVFALGGTKGAPTGLRDTNRNADTSASAECSEIVSWVSMRDAAECSAVDVAQMKDSADYSWIEPFAVRTAQSWGWIDRFPVYDVAVVARALNFTSDLDELIYHAVA</sequence>
<keyword evidence="3" id="KW-1185">Reference proteome</keyword>
<accession>A0ABR9ZP58</accession>
<dbReference type="SUPFAM" id="SSF53590">
    <property type="entry name" value="Nucleoside hydrolase"/>
    <property type="match status" value="1"/>
</dbReference>
<gene>
    <name evidence="2" type="ORF">IRY30_09825</name>
</gene>
<proteinExistence type="predicted"/>
<evidence type="ECO:0000313" key="2">
    <source>
        <dbReference type="EMBL" id="MBF4554367.1"/>
    </source>
</evidence>
<dbReference type="PANTHER" id="PTHR46190:SF1">
    <property type="entry name" value="SI:CH211-201H21.5"/>
    <property type="match status" value="1"/>
</dbReference>
<protein>
    <submittedName>
        <fullName evidence="2">Nucleoside hydrolase</fullName>
    </submittedName>
</protein>
<keyword evidence="2" id="KW-0378">Hydrolase</keyword>
<name>A0ABR9ZP58_9CORY</name>